<dbReference type="Pfam" id="PF00440">
    <property type="entry name" value="TetR_N"/>
    <property type="match status" value="1"/>
</dbReference>
<evidence type="ECO:0000313" key="4">
    <source>
        <dbReference type="EMBL" id="WFS26069.1"/>
    </source>
</evidence>
<geneLocation type="plasmid" evidence="4 5">
    <name>unnamed1</name>
</geneLocation>
<feature type="domain" description="HTH tetR-type" evidence="3">
    <location>
        <begin position="14"/>
        <end position="74"/>
    </location>
</feature>
<evidence type="ECO:0000259" key="3">
    <source>
        <dbReference type="PROSITE" id="PS50977"/>
    </source>
</evidence>
<dbReference type="Proteomes" id="UP000318939">
    <property type="component" value="Plasmid unnamed1"/>
</dbReference>
<name>A0ABY8IQS2_9HYPH</name>
<keyword evidence="1 2" id="KW-0238">DNA-binding</keyword>
<evidence type="ECO:0000256" key="2">
    <source>
        <dbReference type="PROSITE-ProRule" id="PRU00335"/>
    </source>
</evidence>
<dbReference type="InterPro" id="IPR036271">
    <property type="entry name" value="Tet_transcr_reg_TetR-rel_C_sf"/>
</dbReference>
<dbReference type="InterPro" id="IPR009057">
    <property type="entry name" value="Homeodomain-like_sf"/>
</dbReference>
<dbReference type="Gene3D" id="1.10.357.10">
    <property type="entry name" value="Tetracycline Repressor, domain 2"/>
    <property type="match status" value="1"/>
</dbReference>
<proteinExistence type="predicted"/>
<keyword evidence="5" id="KW-1185">Reference proteome</keyword>
<evidence type="ECO:0000313" key="5">
    <source>
        <dbReference type="Proteomes" id="UP000318939"/>
    </source>
</evidence>
<dbReference type="SUPFAM" id="SSF48498">
    <property type="entry name" value="Tetracyclin repressor-like, C-terminal domain"/>
    <property type="match status" value="1"/>
</dbReference>
<dbReference type="PRINTS" id="PR00455">
    <property type="entry name" value="HTHTETR"/>
</dbReference>
<evidence type="ECO:0000256" key="1">
    <source>
        <dbReference type="ARBA" id="ARBA00023125"/>
    </source>
</evidence>
<dbReference type="EMBL" id="CP117268">
    <property type="protein sequence ID" value="WFS26069.1"/>
    <property type="molecule type" value="Genomic_DNA"/>
</dbReference>
<sequence>MTNEVKITRAEQKARRPKQILDAAFEEFVERGYVATRVEDIAERVGVTKGTIYVYFETKEELFSAMINHISTPFEDILTSGRKLEGNCENRLRTLIEILYDNFLGSRRMRELLRFVIAEGTRFPHVIDENHRRFIEPLISFAQSIIDEGQRNGEFKTGPASTAEVVMSPIMLAMVFRLIFDDRRAFDRETSLAAHFDMIFNGLLPR</sequence>
<protein>
    <submittedName>
        <fullName evidence="4">TetR/AcrR family transcriptional regulator</fullName>
    </submittedName>
</protein>
<dbReference type="PROSITE" id="PS50977">
    <property type="entry name" value="HTH_TETR_2"/>
    <property type="match status" value="1"/>
</dbReference>
<dbReference type="InterPro" id="IPR001647">
    <property type="entry name" value="HTH_TetR"/>
</dbReference>
<organism evidence="4 5">
    <name type="scientific">Rhizobium rhododendri</name>
    <dbReference type="NCBI Taxonomy" id="2506430"/>
    <lineage>
        <taxon>Bacteria</taxon>
        <taxon>Pseudomonadati</taxon>
        <taxon>Pseudomonadota</taxon>
        <taxon>Alphaproteobacteria</taxon>
        <taxon>Hyphomicrobiales</taxon>
        <taxon>Rhizobiaceae</taxon>
        <taxon>Rhizobium/Agrobacterium group</taxon>
        <taxon>Rhizobium</taxon>
    </lineage>
</organism>
<reference evidence="4 5" key="2">
    <citation type="journal article" date="2023" name="MicrobiologyOpen">
        <title>Genomics of the tumorigenes clade of the family Rhizobiaceae and description of Rhizobium rhododendri sp. nov.</title>
        <authorList>
            <person name="Kuzmanovic N."/>
            <person name="diCenzo G.C."/>
            <person name="Bunk B."/>
            <person name="Sproeer C."/>
            <person name="Fruehling A."/>
            <person name="Neumann-Schaal M."/>
            <person name="Overmann J."/>
            <person name="Smalla K."/>
        </authorList>
    </citation>
    <scope>NUCLEOTIDE SEQUENCE [LARGE SCALE GENOMIC DNA]</scope>
    <source>
        <strain evidence="5">rho-6.2</strain>
        <plasmid evidence="4 5">unnamed1</plasmid>
    </source>
</reference>
<reference evidence="4 5" key="1">
    <citation type="journal article" date="2019" name="Phytopathology">
        <title>A Novel Group of Rhizobium tumorigenes-Like Agrobacteria Associated with Crown Gall Disease of Rhododendron and Blueberry.</title>
        <authorList>
            <person name="Kuzmanovic N."/>
            <person name="Behrens P."/>
            <person name="Idczak E."/>
            <person name="Wagner S."/>
            <person name="Gotz M."/>
            <person name="Sproer C."/>
            <person name="Bunk B."/>
            <person name="Overmann J."/>
            <person name="Smalla K."/>
        </authorList>
    </citation>
    <scope>NUCLEOTIDE SEQUENCE [LARGE SCALE GENOMIC DNA]</scope>
    <source>
        <strain evidence="5">rho-6.2</strain>
    </source>
</reference>
<dbReference type="RefSeq" id="WP_142831343.1">
    <property type="nucleotide sequence ID" value="NZ_CP117268.1"/>
</dbReference>
<feature type="DNA-binding region" description="H-T-H motif" evidence="2">
    <location>
        <begin position="37"/>
        <end position="56"/>
    </location>
</feature>
<dbReference type="InterPro" id="IPR050109">
    <property type="entry name" value="HTH-type_TetR-like_transc_reg"/>
</dbReference>
<keyword evidence="4" id="KW-0614">Plasmid</keyword>
<dbReference type="PANTHER" id="PTHR30055:SF223">
    <property type="entry name" value="HTH-TYPE TRANSCRIPTIONAL REGULATOR UIDR"/>
    <property type="match status" value="1"/>
</dbReference>
<dbReference type="PANTHER" id="PTHR30055">
    <property type="entry name" value="HTH-TYPE TRANSCRIPTIONAL REGULATOR RUTR"/>
    <property type="match status" value="1"/>
</dbReference>
<dbReference type="SUPFAM" id="SSF46689">
    <property type="entry name" value="Homeodomain-like"/>
    <property type="match status" value="1"/>
</dbReference>
<gene>
    <name evidence="4" type="ORF">PR018_24015</name>
</gene>
<accession>A0ABY8IQS2</accession>